<dbReference type="EMBL" id="JAZBJZ010000100">
    <property type="protein sequence ID" value="MEE3718915.1"/>
    <property type="molecule type" value="Genomic_DNA"/>
</dbReference>
<proteinExistence type="predicted"/>
<comment type="caution">
    <text evidence="2">The sequence shown here is derived from an EMBL/GenBank/DDBJ whole genome shotgun (WGS) entry which is preliminary data.</text>
</comment>
<dbReference type="AlphaFoldDB" id="A0AAW9Q638"/>
<evidence type="ECO:0000313" key="3">
    <source>
        <dbReference type="Proteomes" id="UP001333818"/>
    </source>
</evidence>
<dbReference type="RefSeq" id="WP_330485351.1">
    <property type="nucleotide sequence ID" value="NZ_JAZBJZ010000100.1"/>
</dbReference>
<keyword evidence="1" id="KW-0732">Signal</keyword>
<keyword evidence="3" id="KW-1185">Reference proteome</keyword>
<dbReference type="Proteomes" id="UP001333818">
    <property type="component" value="Unassembled WGS sequence"/>
</dbReference>
<name>A0AAW9Q638_9CYAN</name>
<gene>
    <name evidence="2" type="ORF">V2H45_19405</name>
</gene>
<feature type="chain" id="PRO_5043880648" evidence="1">
    <location>
        <begin position="25"/>
        <end position="405"/>
    </location>
</feature>
<organism evidence="2 3">
    <name type="scientific">Tumidithrix elongata BACA0141</name>
    <dbReference type="NCBI Taxonomy" id="2716417"/>
    <lineage>
        <taxon>Bacteria</taxon>
        <taxon>Bacillati</taxon>
        <taxon>Cyanobacteriota</taxon>
        <taxon>Cyanophyceae</taxon>
        <taxon>Pseudanabaenales</taxon>
        <taxon>Pseudanabaenaceae</taxon>
        <taxon>Tumidithrix</taxon>
        <taxon>Tumidithrix elongata</taxon>
    </lineage>
</organism>
<reference evidence="2" key="1">
    <citation type="submission" date="2024-01" db="EMBL/GenBank/DDBJ databases">
        <title>Bank of Algae and Cyanobacteria of the Azores (BACA) strain genomes.</title>
        <authorList>
            <person name="Luz R."/>
            <person name="Cordeiro R."/>
            <person name="Fonseca A."/>
            <person name="Goncalves V."/>
        </authorList>
    </citation>
    <scope>NUCLEOTIDE SEQUENCE</scope>
    <source>
        <strain evidence="2">BACA0141</strain>
    </source>
</reference>
<evidence type="ECO:0000313" key="2">
    <source>
        <dbReference type="EMBL" id="MEE3718915.1"/>
    </source>
</evidence>
<sequence length="405" mass="44174">MKHKILLIALGLGGLFLCGSPAIAGNSCTEEAISDIDRQLPVVITKTDLIALSGKSVRLYGRYQPDLSMCSSSSENLSEPCPAQIVLQDGWIVPISPRGKAIRRNPDELTKYAQQPIEAIGRVSWWENSFPTSGIDIQKLRLTCGNIPLQSMAKADSSDRANNLSSVDALNQTPPIGALGVPLGTIVTISGSVSQNLQGSKSDRLDLALTVEQVNDRPLPKPIIIPFQVFMTAQISQPVLARKFRYVGYETGGFTGIPSEAFQFVPAVTSTGHVFRTNFQILQEELAVVKSKADLIRLNTQRVRLIGRYISRSSPPPEYSGSNSISGQPVPHFRASILLNDGTEVPIFSPYLKQSLRSPAEVKEFEGKTVVAVGQLQIDPDRQLNPQQSSALSLDGLWLYQPIQR</sequence>
<evidence type="ECO:0000256" key="1">
    <source>
        <dbReference type="SAM" id="SignalP"/>
    </source>
</evidence>
<protein>
    <submittedName>
        <fullName evidence="2">Uncharacterized protein</fullName>
    </submittedName>
</protein>
<accession>A0AAW9Q638</accession>
<feature type="signal peptide" evidence="1">
    <location>
        <begin position="1"/>
        <end position="24"/>
    </location>
</feature>